<evidence type="ECO:0000313" key="2">
    <source>
        <dbReference type="Proteomes" id="UP000789860"/>
    </source>
</evidence>
<sequence length="371" mass="41279">MYDSQVNCLGYETLKELDNLIIKVIVDNETDPLSSSSTGLGIVSNEIQRSITNKNNELNISEFCCSAHGFSILLTGTLDGEEHTVLFDAGPYGEIFLDNARKLGIEYEKIEAVVLSHWHCDHSGGLVDAISKISEARLQNFNPPIIDLPLDRPSRRGIKSPSNGHIMIMNNPTFEELENAGGQILKSNTPHTICSNFFFISGEINRQTTYETGIPNHMRYNELTQSWEEDPLIMEERFMVVRIKGKGLIVITGCGHAGIVNTSLQAQQPVNSQDIKKQEIEKFSILLLFGGFHLSGRDLEIRIKETVRDLKNLINPAYLAPGHCSGWRCRAALEWDPINENDDEKVSKAGGFFTGRVVTSSVGKIFNINGI</sequence>
<name>A0ACA9JTX2_9GLOM</name>
<dbReference type="Proteomes" id="UP000789860">
    <property type="component" value="Unassembled WGS sequence"/>
</dbReference>
<proteinExistence type="predicted"/>
<gene>
    <name evidence="1" type="ORF">SCALOS_LOCUS104</name>
</gene>
<evidence type="ECO:0000313" key="1">
    <source>
        <dbReference type="EMBL" id="CAG8434656.1"/>
    </source>
</evidence>
<comment type="caution">
    <text evidence="1">The sequence shown here is derived from an EMBL/GenBank/DDBJ whole genome shotgun (WGS) entry which is preliminary data.</text>
</comment>
<accession>A0ACA9JTX2</accession>
<keyword evidence="2" id="KW-1185">Reference proteome</keyword>
<dbReference type="EMBL" id="CAJVPM010000031">
    <property type="protein sequence ID" value="CAG8434656.1"/>
    <property type="molecule type" value="Genomic_DNA"/>
</dbReference>
<protein>
    <submittedName>
        <fullName evidence="1">3899_t:CDS:1</fullName>
    </submittedName>
</protein>
<reference evidence="1" key="1">
    <citation type="submission" date="2021-06" db="EMBL/GenBank/DDBJ databases">
        <authorList>
            <person name="Kallberg Y."/>
            <person name="Tangrot J."/>
            <person name="Rosling A."/>
        </authorList>
    </citation>
    <scope>NUCLEOTIDE SEQUENCE</scope>
    <source>
        <strain evidence="1">AU212A</strain>
    </source>
</reference>
<organism evidence="1 2">
    <name type="scientific">Scutellospora calospora</name>
    <dbReference type="NCBI Taxonomy" id="85575"/>
    <lineage>
        <taxon>Eukaryota</taxon>
        <taxon>Fungi</taxon>
        <taxon>Fungi incertae sedis</taxon>
        <taxon>Mucoromycota</taxon>
        <taxon>Glomeromycotina</taxon>
        <taxon>Glomeromycetes</taxon>
        <taxon>Diversisporales</taxon>
        <taxon>Gigasporaceae</taxon>
        <taxon>Scutellospora</taxon>
    </lineage>
</organism>